<dbReference type="EMBL" id="JAJSOW010000003">
    <property type="protein sequence ID" value="KAI9196622.1"/>
    <property type="molecule type" value="Genomic_DNA"/>
</dbReference>
<reference evidence="2" key="1">
    <citation type="journal article" date="2022" name="Plant J.">
        <title>Strategies of tolerance reflected in two North American maple genomes.</title>
        <authorList>
            <person name="McEvoy S.L."/>
            <person name="Sezen U.U."/>
            <person name="Trouern-Trend A."/>
            <person name="McMahon S.M."/>
            <person name="Schaberg P.G."/>
            <person name="Yang J."/>
            <person name="Wegrzyn J.L."/>
            <person name="Swenson N.G."/>
        </authorList>
    </citation>
    <scope>NUCLEOTIDE SEQUENCE</scope>
    <source>
        <strain evidence="2">91603</strain>
    </source>
</reference>
<sequence length="119" mass="13123">MLLYFVTLYVYGWAVNFLAGFRAANDVNDNGTREQVLRIANWQPPVAEAVAMLRGISLAIEMGLAPFVIETNALVNKGFKKGKSDKATGRVLVIEEILSLLSLGHLCCSLPLLMILHNY</sequence>
<keyword evidence="1" id="KW-0812">Transmembrane</keyword>
<gene>
    <name evidence="2" type="ORF">LWI28_025469</name>
</gene>
<reference evidence="2" key="2">
    <citation type="submission" date="2023-02" db="EMBL/GenBank/DDBJ databases">
        <authorList>
            <person name="Swenson N.G."/>
            <person name="Wegrzyn J.L."/>
            <person name="Mcevoy S.L."/>
        </authorList>
    </citation>
    <scope>NUCLEOTIDE SEQUENCE</scope>
    <source>
        <strain evidence="2">91603</strain>
        <tissue evidence="2">Leaf</tissue>
    </source>
</reference>
<protein>
    <submittedName>
        <fullName evidence="2">Uncharacterized protein</fullName>
    </submittedName>
</protein>
<accession>A0AAD5JFA6</accession>
<feature type="transmembrane region" description="Helical" evidence="1">
    <location>
        <begin position="97"/>
        <end position="116"/>
    </location>
</feature>
<name>A0AAD5JFA6_ACENE</name>
<dbReference type="Proteomes" id="UP001064489">
    <property type="component" value="Chromosome 1"/>
</dbReference>
<proteinExistence type="predicted"/>
<keyword evidence="1" id="KW-1133">Transmembrane helix</keyword>
<organism evidence="2 3">
    <name type="scientific">Acer negundo</name>
    <name type="common">Box elder</name>
    <dbReference type="NCBI Taxonomy" id="4023"/>
    <lineage>
        <taxon>Eukaryota</taxon>
        <taxon>Viridiplantae</taxon>
        <taxon>Streptophyta</taxon>
        <taxon>Embryophyta</taxon>
        <taxon>Tracheophyta</taxon>
        <taxon>Spermatophyta</taxon>
        <taxon>Magnoliopsida</taxon>
        <taxon>eudicotyledons</taxon>
        <taxon>Gunneridae</taxon>
        <taxon>Pentapetalae</taxon>
        <taxon>rosids</taxon>
        <taxon>malvids</taxon>
        <taxon>Sapindales</taxon>
        <taxon>Sapindaceae</taxon>
        <taxon>Hippocastanoideae</taxon>
        <taxon>Acereae</taxon>
        <taxon>Acer</taxon>
    </lineage>
</organism>
<evidence type="ECO:0000313" key="2">
    <source>
        <dbReference type="EMBL" id="KAI9196622.1"/>
    </source>
</evidence>
<feature type="transmembrane region" description="Helical" evidence="1">
    <location>
        <begin position="46"/>
        <end position="69"/>
    </location>
</feature>
<evidence type="ECO:0000313" key="3">
    <source>
        <dbReference type="Proteomes" id="UP001064489"/>
    </source>
</evidence>
<comment type="caution">
    <text evidence="2">The sequence shown here is derived from an EMBL/GenBank/DDBJ whole genome shotgun (WGS) entry which is preliminary data.</text>
</comment>
<keyword evidence="1" id="KW-0472">Membrane</keyword>
<evidence type="ECO:0000256" key="1">
    <source>
        <dbReference type="SAM" id="Phobius"/>
    </source>
</evidence>
<dbReference type="AlphaFoldDB" id="A0AAD5JFA6"/>
<feature type="transmembrane region" description="Helical" evidence="1">
    <location>
        <begin position="6"/>
        <end position="25"/>
    </location>
</feature>
<keyword evidence="3" id="KW-1185">Reference proteome</keyword>